<dbReference type="InterPro" id="IPR036390">
    <property type="entry name" value="WH_DNA-bd_sf"/>
</dbReference>
<keyword evidence="6" id="KW-1185">Reference proteome</keyword>
<dbReference type="GeneID" id="14308502"/>
<dbReference type="Proteomes" id="UP000010824">
    <property type="component" value="Chromosome"/>
</dbReference>
<evidence type="ECO:0000256" key="1">
    <source>
        <dbReference type="ARBA" id="ARBA00023015"/>
    </source>
</evidence>
<keyword evidence="2" id="KW-0238">DNA-binding</keyword>
<dbReference type="InterPro" id="IPR002577">
    <property type="entry name" value="HTH_HxlR"/>
</dbReference>
<dbReference type="STRING" id="593750.Metfor_2719"/>
<reference evidence="6" key="1">
    <citation type="submission" date="2011-12" db="EMBL/GenBank/DDBJ databases">
        <title>Complete sequence of Methanoregula formicicum SMSP.</title>
        <authorList>
            <person name="Lucas S."/>
            <person name="Han J."/>
            <person name="Lapidus A."/>
            <person name="Cheng J.-F."/>
            <person name="Goodwin L."/>
            <person name="Pitluck S."/>
            <person name="Peters L."/>
            <person name="Ovchinnikova G."/>
            <person name="Teshima H."/>
            <person name="Detter J.C."/>
            <person name="Han C."/>
            <person name="Tapia R."/>
            <person name="Land M."/>
            <person name="Hauser L."/>
            <person name="Kyrpides N."/>
            <person name="Ivanova N."/>
            <person name="Pagani I."/>
            <person name="Imachi H."/>
            <person name="Tamaki H."/>
            <person name="Sekiguchi Y."/>
            <person name="Kamagata Y."/>
            <person name="Cadillo-Quiroz H."/>
            <person name="Zinder S."/>
            <person name="Liu W.-T."/>
            <person name="Woyke T."/>
        </authorList>
    </citation>
    <scope>NUCLEOTIDE SEQUENCE [LARGE SCALE GENOMIC DNA]</scope>
    <source>
        <strain evidence="6">DSM 22288 / NBRC 105244 / SMSP</strain>
    </source>
</reference>
<dbReference type="PANTHER" id="PTHR33204:SF18">
    <property type="entry name" value="TRANSCRIPTIONAL REGULATORY PROTEIN"/>
    <property type="match status" value="1"/>
</dbReference>
<dbReference type="InterPro" id="IPR011991">
    <property type="entry name" value="ArsR-like_HTH"/>
</dbReference>
<accession>L0HKX5</accession>
<sequence length="130" mass="14424">MRKSQPDHTDICFCPLSGLLDVLAKKWALLIIAILGNEGEKGFNELKKELGSISPKPLSDTLKSLEGTGLVHKRILATSPPSVKYSLTPDGWQFREYLIPILVWVSERGGKDQPGCPIHRSPHRNSNNPK</sequence>
<dbReference type="eggNOG" id="arCOG01057">
    <property type="taxonomic scope" value="Archaea"/>
</dbReference>
<dbReference type="PANTHER" id="PTHR33204">
    <property type="entry name" value="TRANSCRIPTIONAL REGULATOR, MARR FAMILY"/>
    <property type="match status" value="1"/>
</dbReference>
<feature type="domain" description="HTH hxlR-type" evidence="4">
    <location>
        <begin position="14"/>
        <end position="113"/>
    </location>
</feature>
<keyword evidence="3" id="KW-0804">Transcription</keyword>
<dbReference type="PROSITE" id="PS51118">
    <property type="entry name" value="HTH_HXLR"/>
    <property type="match status" value="1"/>
</dbReference>
<dbReference type="KEGG" id="mfo:Metfor_2719"/>
<dbReference type="RefSeq" id="WP_015286666.1">
    <property type="nucleotide sequence ID" value="NC_019943.1"/>
</dbReference>
<name>L0HKX5_METFS</name>
<dbReference type="AlphaFoldDB" id="L0HKX5"/>
<evidence type="ECO:0000313" key="6">
    <source>
        <dbReference type="Proteomes" id="UP000010824"/>
    </source>
</evidence>
<dbReference type="InterPro" id="IPR036388">
    <property type="entry name" value="WH-like_DNA-bd_sf"/>
</dbReference>
<dbReference type="CDD" id="cd00090">
    <property type="entry name" value="HTH_ARSR"/>
    <property type="match status" value="1"/>
</dbReference>
<dbReference type="GO" id="GO:0003677">
    <property type="term" value="F:DNA binding"/>
    <property type="evidence" value="ECO:0007669"/>
    <property type="project" value="UniProtKB-KW"/>
</dbReference>
<dbReference type="SUPFAM" id="SSF46785">
    <property type="entry name" value="Winged helix' DNA-binding domain"/>
    <property type="match status" value="1"/>
</dbReference>
<proteinExistence type="predicted"/>
<dbReference type="EMBL" id="CP003167">
    <property type="protein sequence ID" value="AGB03704.1"/>
    <property type="molecule type" value="Genomic_DNA"/>
</dbReference>
<organism evidence="5 6">
    <name type="scientific">Methanoregula formicica (strain DSM 22288 / NBRC 105244 / SMSP)</name>
    <dbReference type="NCBI Taxonomy" id="593750"/>
    <lineage>
        <taxon>Archaea</taxon>
        <taxon>Methanobacteriati</taxon>
        <taxon>Methanobacteriota</taxon>
        <taxon>Stenosarchaea group</taxon>
        <taxon>Methanomicrobia</taxon>
        <taxon>Methanomicrobiales</taxon>
        <taxon>Methanoregulaceae</taxon>
        <taxon>Methanoregula</taxon>
    </lineage>
</organism>
<reference evidence="5 6" key="2">
    <citation type="journal article" date="2014" name="Genome Announc.">
        <title>Complete Genome Sequence of Methanoregula formicica SMSPT, a Mesophilic Hydrogenotrophic Methanogen Isolated from a Methanogenic Upflow Anaerobic Sludge Blanket Reactor.</title>
        <authorList>
            <person name="Yamamoto K."/>
            <person name="Tamaki H."/>
            <person name="Cadillo-Quiroz H."/>
            <person name="Imachi H."/>
            <person name="Kyrpides N."/>
            <person name="Woyke T."/>
            <person name="Goodwin L."/>
            <person name="Zinder S.H."/>
            <person name="Kamagata Y."/>
            <person name="Liu W.T."/>
        </authorList>
    </citation>
    <scope>NUCLEOTIDE SEQUENCE [LARGE SCALE GENOMIC DNA]</scope>
    <source>
        <strain evidence="6">DSM 22288 / NBRC 105244 / SMSP</strain>
    </source>
</reference>
<evidence type="ECO:0000256" key="2">
    <source>
        <dbReference type="ARBA" id="ARBA00023125"/>
    </source>
</evidence>
<evidence type="ECO:0000313" key="5">
    <source>
        <dbReference type="EMBL" id="AGB03704.1"/>
    </source>
</evidence>
<evidence type="ECO:0000259" key="4">
    <source>
        <dbReference type="PROSITE" id="PS51118"/>
    </source>
</evidence>
<gene>
    <name evidence="5" type="ordered locus">Metfor_2719</name>
</gene>
<dbReference type="Pfam" id="PF01638">
    <property type="entry name" value="HxlR"/>
    <property type="match status" value="1"/>
</dbReference>
<evidence type="ECO:0000256" key="3">
    <source>
        <dbReference type="ARBA" id="ARBA00023163"/>
    </source>
</evidence>
<protein>
    <submittedName>
        <fullName evidence="5">Putative transcriptional regulator</fullName>
    </submittedName>
</protein>
<dbReference type="InParanoid" id="L0HKX5"/>
<dbReference type="HOGENOM" id="CLU_111585_5_2_2"/>
<keyword evidence="1" id="KW-0805">Transcription regulation</keyword>
<dbReference type="Gene3D" id="1.10.10.10">
    <property type="entry name" value="Winged helix-like DNA-binding domain superfamily/Winged helix DNA-binding domain"/>
    <property type="match status" value="1"/>
</dbReference>
<dbReference type="OrthoDB" id="10490at2157"/>